<accession>A0ACB6R651</accession>
<keyword evidence="2" id="KW-1185">Reference proteome</keyword>
<name>A0ACB6R651_9PLEO</name>
<organism evidence="1 2">
    <name type="scientific">Lindgomyces ingoldianus</name>
    <dbReference type="NCBI Taxonomy" id="673940"/>
    <lineage>
        <taxon>Eukaryota</taxon>
        <taxon>Fungi</taxon>
        <taxon>Dikarya</taxon>
        <taxon>Ascomycota</taxon>
        <taxon>Pezizomycotina</taxon>
        <taxon>Dothideomycetes</taxon>
        <taxon>Pleosporomycetidae</taxon>
        <taxon>Pleosporales</taxon>
        <taxon>Lindgomycetaceae</taxon>
        <taxon>Lindgomyces</taxon>
    </lineage>
</organism>
<dbReference type="EMBL" id="MU003497">
    <property type="protein sequence ID" value="KAF2474661.1"/>
    <property type="molecule type" value="Genomic_DNA"/>
</dbReference>
<gene>
    <name evidence="1" type="ORF">BDR25DRAFT_332056</name>
</gene>
<evidence type="ECO:0000313" key="2">
    <source>
        <dbReference type="Proteomes" id="UP000799755"/>
    </source>
</evidence>
<reference evidence="1" key="1">
    <citation type="journal article" date="2020" name="Stud. Mycol.">
        <title>101 Dothideomycetes genomes: a test case for predicting lifestyles and emergence of pathogens.</title>
        <authorList>
            <person name="Haridas S."/>
            <person name="Albert R."/>
            <person name="Binder M."/>
            <person name="Bloem J."/>
            <person name="Labutti K."/>
            <person name="Salamov A."/>
            <person name="Andreopoulos B."/>
            <person name="Baker S."/>
            <person name="Barry K."/>
            <person name="Bills G."/>
            <person name="Bluhm B."/>
            <person name="Cannon C."/>
            <person name="Castanera R."/>
            <person name="Culley D."/>
            <person name="Daum C."/>
            <person name="Ezra D."/>
            <person name="Gonzalez J."/>
            <person name="Henrissat B."/>
            <person name="Kuo A."/>
            <person name="Liang C."/>
            <person name="Lipzen A."/>
            <person name="Lutzoni F."/>
            <person name="Magnuson J."/>
            <person name="Mondo S."/>
            <person name="Nolan M."/>
            <person name="Ohm R."/>
            <person name="Pangilinan J."/>
            <person name="Park H.-J."/>
            <person name="Ramirez L."/>
            <person name="Alfaro M."/>
            <person name="Sun H."/>
            <person name="Tritt A."/>
            <person name="Yoshinaga Y."/>
            <person name="Zwiers L.-H."/>
            <person name="Turgeon B."/>
            <person name="Goodwin S."/>
            <person name="Spatafora J."/>
            <person name="Crous P."/>
            <person name="Grigoriev I."/>
        </authorList>
    </citation>
    <scope>NUCLEOTIDE SEQUENCE</scope>
    <source>
        <strain evidence="1">ATCC 200398</strain>
    </source>
</reference>
<proteinExistence type="predicted"/>
<sequence length="329" mass="36442">MPQIMNRDVGPVGFGLMSLTNYFKPIPREQAFAAMRAAIESGCTLWDGGEHYGTPDDNSLTLLNEYYKKYPEDAEKVVLNIKGAMEGYPSFKPLGSRAKIRESVEGCLARLGSKGKIDMFEPARRDKTVPYEETLNALKELQDEGKIGGIALSEVNANTIREASKHVKIVAVEIEVSLFHTEALTNGITATCKELDIPIIAYSPIARGLLTNTITATPDDFRQMLPQFQAENISHNQLRVKAISAIAERKNCTPAQLSLAWVLALNKREDMPTIVPIPGTGNPERVKENAKAADVELSQEDIEEIDEIVKKYDIKGDRYPSKLMEMTDA</sequence>
<protein>
    <submittedName>
        <fullName evidence="1">Pyridoxal reductase</fullName>
    </submittedName>
</protein>
<dbReference type="Proteomes" id="UP000799755">
    <property type="component" value="Unassembled WGS sequence"/>
</dbReference>
<comment type="caution">
    <text evidence="1">The sequence shown here is derived from an EMBL/GenBank/DDBJ whole genome shotgun (WGS) entry which is preliminary data.</text>
</comment>
<evidence type="ECO:0000313" key="1">
    <source>
        <dbReference type="EMBL" id="KAF2474661.1"/>
    </source>
</evidence>